<dbReference type="PROSITE" id="PS51419">
    <property type="entry name" value="RAB"/>
    <property type="match status" value="1"/>
</dbReference>
<name>A2E5L9_TRIV3</name>
<dbReference type="GO" id="GO:0005525">
    <property type="term" value="F:GTP binding"/>
    <property type="evidence" value="ECO:0007669"/>
    <property type="project" value="InterPro"/>
</dbReference>
<evidence type="ECO:0000313" key="4">
    <source>
        <dbReference type="Proteomes" id="UP000001542"/>
    </source>
</evidence>
<evidence type="ECO:0000256" key="1">
    <source>
        <dbReference type="ARBA" id="ARBA00022741"/>
    </source>
</evidence>
<dbReference type="AlphaFoldDB" id="A2E5L9"/>
<dbReference type="SMART" id="SM00177">
    <property type="entry name" value="ARF"/>
    <property type="match status" value="1"/>
</dbReference>
<dbReference type="EMBL" id="DS113308">
    <property type="protein sequence ID" value="EAY12060.1"/>
    <property type="molecule type" value="Genomic_DNA"/>
</dbReference>
<dbReference type="SMART" id="SM00173">
    <property type="entry name" value="RAS"/>
    <property type="match status" value="1"/>
</dbReference>
<dbReference type="SMART" id="SM00174">
    <property type="entry name" value="RHO"/>
    <property type="match status" value="1"/>
</dbReference>
<dbReference type="GO" id="GO:0003924">
    <property type="term" value="F:GTPase activity"/>
    <property type="evidence" value="ECO:0000318"/>
    <property type="project" value="GO_Central"/>
</dbReference>
<dbReference type="InterPro" id="IPR001806">
    <property type="entry name" value="Small_GTPase"/>
</dbReference>
<sequence length="193" mass="21427">MKHREEESYKIILLGNSGTGKTSIIDRKRLGTTAPDLHPTIGCNSTDMVINLKDKSVKLKVWDTAGQEEYKSIVPIYTRGAHAALLVFDVTDMSSIQSLDGWRSMLLESEPTEVPFFVVGNKIDMKSENTISREIAQTYATRYSADLYFVSALSGQGINELFEKVAEKVSERKSFEKDPAPKEVNHSNSGGCC</sequence>
<dbReference type="SUPFAM" id="SSF52540">
    <property type="entry name" value="P-loop containing nucleoside triphosphate hydrolases"/>
    <property type="match status" value="1"/>
</dbReference>
<dbReference type="GO" id="GO:0006886">
    <property type="term" value="P:intracellular protein transport"/>
    <property type="evidence" value="ECO:0000318"/>
    <property type="project" value="GO_Central"/>
</dbReference>
<reference evidence="3" key="1">
    <citation type="submission" date="2006-10" db="EMBL/GenBank/DDBJ databases">
        <authorList>
            <person name="Amadeo P."/>
            <person name="Zhao Q."/>
            <person name="Wortman J."/>
            <person name="Fraser-Liggett C."/>
            <person name="Carlton J."/>
        </authorList>
    </citation>
    <scope>NUCLEOTIDE SEQUENCE</scope>
    <source>
        <strain evidence="3">G3</strain>
    </source>
</reference>
<dbReference type="NCBIfam" id="TIGR00231">
    <property type="entry name" value="small_GTP"/>
    <property type="match status" value="1"/>
</dbReference>
<keyword evidence="4" id="KW-1185">Reference proteome</keyword>
<protein>
    <submittedName>
        <fullName evidence="3">Small GTP-binding protein, putative</fullName>
    </submittedName>
</protein>
<dbReference type="OMA" id="KWITELH"/>
<organism evidence="3 4">
    <name type="scientific">Trichomonas vaginalis (strain ATCC PRA-98 / G3)</name>
    <dbReference type="NCBI Taxonomy" id="412133"/>
    <lineage>
        <taxon>Eukaryota</taxon>
        <taxon>Metamonada</taxon>
        <taxon>Parabasalia</taxon>
        <taxon>Trichomonadida</taxon>
        <taxon>Trichomonadidae</taxon>
        <taxon>Trichomonas</taxon>
    </lineage>
</organism>
<dbReference type="InParanoid" id="A2E5L9"/>
<dbReference type="FunFam" id="3.40.50.300:FF:001462">
    <property type="entry name" value="Small GTP-binding protein, putative"/>
    <property type="match status" value="1"/>
</dbReference>
<proteinExistence type="predicted"/>
<evidence type="ECO:0000313" key="3">
    <source>
        <dbReference type="EMBL" id="EAY12060.1"/>
    </source>
</evidence>
<dbReference type="Proteomes" id="UP000001542">
    <property type="component" value="Unassembled WGS sequence"/>
</dbReference>
<dbReference type="InterPro" id="IPR005225">
    <property type="entry name" value="Small_GTP-bd"/>
</dbReference>
<dbReference type="GO" id="GO:0005769">
    <property type="term" value="C:early endosome"/>
    <property type="evidence" value="ECO:0000318"/>
    <property type="project" value="GO_Central"/>
</dbReference>
<evidence type="ECO:0000256" key="2">
    <source>
        <dbReference type="SAM" id="MobiDB-lite"/>
    </source>
</evidence>
<dbReference type="eggNOG" id="KOG4252">
    <property type="taxonomic scope" value="Eukaryota"/>
</dbReference>
<accession>A2E5L9</accession>
<dbReference type="VEuPathDB" id="TrichDB:TVAG_039080"/>
<dbReference type="Gene3D" id="3.40.50.300">
    <property type="entry name" value="P-loop containing nucleotide triphosphate hydrolases"/>
    <property type="match status" value="1"/>
</dbReference>
<gene>
    <name evidence="3" type="ORF">TVAG_039080</name>
</gene>
<dbReference type="SMR" id="A2E5L9"/>
<dbReference type="VEuPathDB" id="TrichDB:TVAGG3_0240060"/>
<dbReference type="GO" id="GO:0012505">
    <property type="term" value="C:endomembrane system"/>
    <property type="evidence" value="ECO:0000318"/>
    <property type="project" value="GO_Central"/>
</dbReference>
<dbReference type="RefSeq" id="XP_001324283.1">
    <property type="nucleotide sequence ID" value="XM_001324248.1"/>
</dbReference>
<dbReference type="KEGG" id="tva:4770048"/>
<dbReference type="STRING" id="5722.A2E5L9"/>
<dbReference type="PROSITE" id="PS51417">
    <property type="entry name" value="ARF"/>
    <property type="match status" value="1"/>
</dbReference>
<dbReference type="Pfam" id="PF00071">
    <property type="entry name" value="Ras"/>
    <property type="match status" value="1"/>
</dbReference>
<keyword evidence="1" id="KW-0547">Nucleotide-binding</keyword>
<dbReference type="PRINTS" id="PR00449">
    <property type="entry name" value="RASTRNSFRMNG"/>
</dbReference>
<dbReference type="OrthoDB" id="63533at2759"/>
<dbReference type="CDD" id="cd00154">
    <property type="entry name" value="Rab"/>
    <property type="match status" value="1"/>
</dbReference>
<dbReference type="PROSITE" id="PS51421">
    <property type="entry name" value="RAS"/>
    <property type="match status" value="1"/>
</dbReference>
<dbReference type="SMART" id="SM00175">
    <property type="entry name" value="RAB"/>
    <property type="match status" value="1"/>
</dbReference>
<feature type="compositionally biased region" description="Basic and acidic residues" evidence="2">
    <location>
        <begin position="173"/>
        <end position="185"/>
    </location>
</feature>
<dbReference type="InterPro" id="IPR027417">
    <property type="entry name" value="P-loop_NTPase"/>
</dbReference>
<dbReference type="PANTHER" id="PTHR47978">
    <property type="match status" value="1"/>
</dbReference>
<reference evidence="3" key="2">
    <citation type="journal article" date="2007" name="Science">
        <title>Draft genome sequence of the sexually transmitted pathogen Trichomonas vaginalis.</title>
        <authorList>
            <person name="Carlton J.M."/>
            <person name="Hirt R.P."/>
            <person name="Silva J.C."/>
            <person name="Delcher A.L."/>
            <person name="Schatz M."/>
            <person name="Zhao Q."/>
            <person name="Wortman J.R."/>
            <person name="Bidwell S.L."/>
            <person name="Alsmark U.C.M."/>
            <person name="Besteiro S."/>
            <person name="Sicheritz-Ponten T."/>
            <person name="Noel C.J."/>
            <person name="Dacks J.B."/>
            <person name="Foster P.G."/>
            <person name="Simillion C."/>
            <person name="Van de Peer Y."/>
            <person name="Miranda-Saavedra D."/>
            <person name="Barton G.J."/>
            <person name="Westrop G.D."/>
            <person name="Mueller S."/>
            <person name="Dessi D."/>
            <person name="Fiori P.L."/>
            <person name="Ren Q."/>
            <person name="Paulsen I."/>
            <person name="Zhang H."/>
            <person name="Bastida-Corcuera F.D."/>
            <person name="Simoes-Barbosa A."/>
            <person name="Brown M.T."/>
            <person name="Hayes R.D."/>
            <person name="Mukherjee M."/>
            <person name="Okumura C.Y."/>
            <person name="Schneider R."/>
            <person name="Smith A.J."/>
            <person name="Vanacova S."/>
            <person name="Villalvazo M."/>
            <person name="Haas B.J."/>
            <person name="Pertea M."/>
            <person name="Feldblyum T.V."/>
            <person name="Utterback T.R."/>
            <person name="Shu C.L."/>
            <person name="Osoegawa K."/>
            <person name="de Jong P.J."/>
            <person name="Hrdy I."/>
            <person name="Horvathova L."/>
            <person name="Zubacova Z."/>
            <person name="Dolezal P."/>
            <person name="Malik S.B."/>
            <person name="Logsdon J.M. Jr."/>
            <person name="Henze K."/>
            <person name="Gupta A."/>
            <person name="Wang C.C."/>
            <person name="Dunne R.L."/>
            <person name="Upcroft J.A."/>
            <person name="Upcroft P."/>
            <person name="White O."/>
            <person name="Salzberg S.L."/>
            <person name="Tang P."/>
            <person name="Chiu C.-H."/>
            <person name="Lee Y.-S."/>
            <person name="Embley T.M."/>
            <person name="Coombs G.H."/>
            <person name="Mottram J.C."/>
            <person name="Tachezy J."/>
            <person name="Fraser-Liggett C.M."/>
            <person name="Johnson P.J."/>
        </authorList>
    </citation>
    <scope>NUCLEOTIDE SEQUENCE [LARGE SCALE GENOMIC DNA]</scope>
    <source>
        <strain evidence="3">G3</strain>
    </source>
</reference>
<feature type="region of interest" description="Disordered" evidence="2">
    <location>
        <begin position="173"/>
        <end position="193"/>
    </location>
</feature>